<reference evidence="2 3" key="1">
    <citation type="submission" date="2016-04" db="EMBL/GenBank/DDBJ databases">
        <title>Genome sequence of Methanobrevibacter curvatus DSM 11111.</title>
        <authorList>
            <person name="Poehlein A."/>
            <person name="Seedorf H."/>
            <person name="Daniel R."/>
        </authorList>
    </citation>
    <scope>NUCLEOTIDE SEQUENCE [LARGE SCALE GENOMIC DNA]</scope>
    <source>
        <strain evidence="2 3">DSM 11111</strain>
    </source>
</reference>
<evidence type="ECO:0000313" key="2">
    <source>
        <dbReference type="EMBL" id="KZX15988.1"/>
    </source>
</evidence>
<name>A0A166DV79_9EURY</name>
<evidence type="ECO:0000256" key="1">
    <source>
        <dbReference type="SAM" id="MobiDB-lite"/>
    </source>
</evidence>
<keyword evidence="3" id="KW-1185">Reference proteome</keyword>
<organism evidence="2 3">
    <name type="scientific">Methanobrevibacter curvatus</name>
    <dbReference type="NCBI Taxonomy" id="49547"/>
    <lineage>
        <taxon>Archaea</taxon>
        <taxon>Methanobacteriati</taxon>
        <taxon>Methanobacteriota</taxon>
        <taxon>Methanomada group</taxon>
        <taxon>Methanobacteria</taxon>
        <taxon>Methanobacteriales</taxon>
        <taxon>Methanobacteriaceae</taxon>
        <taxon>Methanobrevibacter</taxon>
    </lineage>
</organism>
<gene>
    <name evidence="2" type="ORF">MBCUR_01640</name>
</gene>
<feature type="compositionally biased region" description="Low complexity" evidence="1">
    <location>
        <begin position="54"/>
        <end position="75"/>
    </location>
</feature>
<dbReference type="EMBL" id="LWMV01000021">
    <property type="protein sequence ID" value="KZX15988.1"/>
    <property type="molecule type" value="Genomic_DNA"/>
</dbReference>
<proteinExistence type="predicted"/>
<evidence type="ECO:0008006" key="4">
    <source>
        <dbReference type="Google" id="ProtNLM"/>
    </source>
</evidence>
<sequence>MKNVNIIISVIIVLSIAAGVTAYGVMSPSGDNIFSNLQMNPDSDDSGDTPATDTGSGNSSTETNGNGGSSRNSGSSGNGGSGSGIVTHDGMTNNKAKEIAQAHIEVEGASAGTPYWNSEYKEWIVPVIKNGKQIAAISVDPKTGQTGEV</sequence>
<dbReference type="Proteomes" id="UP000077245">
    <property type="component" value="Unassembled WGS sequence"/>
</dbReference>
<protein>
    <recommendedName>
        <fullName evidence="4">PepSY domain-containing protein</fullName>
    </recommendedName>
</protein>
<dbReference type="AlphaFoldDB" id="A0A166DV79"/>
<dbReference type="PATRIC" id="fig|49547.3.peg.173"/>
<feature type="region of interest" description="Disordered" evidence="1">
    <location>
        <begin position="34"/>
        <end position="98"/>
    </location>
</feature>
<comment type="caution">
    <text evidence="2">The sequence shown here is derived from an EMBL/GenBank/DDBJ whole genome shotgun (WGS) entry which is preliminary data.</text>
</comment>
<dbReference type="RefSeq" id="WP_067088995.1">
    <property type="nucleotide sequence ID" value="NZ_LWMV01000021.1"/>
</dbReference>
<accession>A0A166DV79</accession>
<evidence type="ECO:0000313" key="3">
    <source>
        <dbReference type="Proteomes" id="UP000077245"/>
    </source>
</evidence>